<evidence type="ECO:0000256" key="4">
    <source>
        <dbReference type="ARBA" id="ARBA00022670"/>
    </source>
</evidence>
<evidence type="ECO:0000256" key="6">
    <source>
        <dbReference type="ARBA" id="ARBA00022723"/>
    </source>
</evidence>
<dbReference type="GO" id="GO:0006508">
    <property type="term" value="P:proteolysis"/>
    <property type="evidence" value="ECO:0007669"/>
    <property type="project" value="UniProtKB-KW"/>
</dbReference>
<evidence type="ECO:0000259" key="18">
    <source>
        <dbReference type="Pfam" id="PF22249"/>
    </source>
</evidence>
<feature type="transmembrane region" description="Helical" evidence="15">
    <location>
        <begin position="489"/>
        <end position="506"/>
    </location>
</feature>
<comment type="caution">
    <text evidence="19">The sequence shown here is derived from an EMBL/GenBank/DDBJ whole genome shotgun (WGS) entry which is preliminary data.</text>
</comment>
<evidence type="ECO:0000256" key="3">
    <source>
        <dbReference type="ARBA" id="ARBA00010918"/>
    </source>
</evidence>
<evidence type="ECO:0000256" key="2">
    <source>
        <dbReference type="ARBA" id="ARBA00004477"/>
    </source>
</evidence>
<evidence type="ECO:0000256" key="1">
    <source>
        <dbReference type="ARBA" id="ARBA00001947"/>
    </source>
</evidence>
<evidence type="ECO:0000256" key="5">
    <source>
        <dbReference type="ARBA" id="ARBA00022692"/>
    </source>
</evidence>
<dbReference type="AlphaFoldDB" id="A0AA38MBH7"/>
<sequence length="869" mass="97963">MKNSEECVPCVPLNGCKQTTRKMIFESVSVFTSFGVIITLLSLYGIVYVVDNTLPTPLKLTDEETYPDSFIAERAQNDLKALTGIGSRVVGGYKNENLTVDFLQNEINSIIHEAHTNHKIEIDTQVVTGAHYLDYKPNGKIVPYSNLQNIVVKLYAANDTSDSVLINAHFDSVPTSPGGSDDGINVVVMLEILRKLSKEPQRPLNNVVFLFNGAEETCLQASHGFITQHKWAQDCKVVLNLEAAGAGGKIILFQSGPKTPWLMKYYAHVPHPYGQAAGEEIFQTNLLPSDTDFRIFRDYGGLVGFDMAFFKNGYRYHTQYDDFEHIPLGSFQHVGDNVLSLVRSLANAPEVASPKSDPGKVVFFDFLGLFMVSYTQTVASVINLCVVVFSFVIFVLSIHRFKLGYTTTTLKYLVLTFGTIIGGWILAGVFVILLALLIDKIGYSMSWFTNTWLIFGLYVIPTVGLSTFPLSIKFRMLNPNVRTHMQANCMRMIWTVILFFGTVLGIRAVYALMIPVLFSSVGFVFVYVLKLQHSIRKWLIPYLASLIIPTIFLMYGTLTIFSLFIPMTGRIGPNKNVEVMIGILSLFLTIAITSPLVALATMVRKFKYLLYFFTAVFALTFIIIFTPLGFPYSDHNNSPTPERYWIIHTQRLFHNQQGVIAQQDSGYFLLNLDRHSPSMVKNMVKEIGTIQSIDQDCENYLFCGLPLVHSRMVQVVKYSSWIPAKQPVLPEQPVLKVLSKSQVNQHVIRYNVTVSGPDRLAVYLSPKTNTKIVNISLIERLPSERTVWNDRDIFFILHVYGKERAALKFTFDVEVSTNATNLTTEVAVAGIFVHDEQNNKTEEYSEFLNEFPSWADVTAWIGSYESFWI</sequence>
<evidence type="ECO:0000256" key="10">
    <source>
        <dbReference type="ARBA" id="ARBA00022989"/>
    </source>
</evidence>
<comment type="subcellular location">
    <subcellularLocation>
        <location evidence="2">Endoplasmic reticulum membrane</location>
        <topology evidence="2">Multi-pass membrane protein</topology>
    </subcellularLocation>
</comment>
<protein>
    <recommendedName>
        <fullName evidence="14">FXNA-like protease</fullName>
    </recommendedName>
</protein>
<evidence type="ECO:0000256" key="8">
    <source>
        <dbReference type="ARBA" id="ARBA00022824"/>
    </source>
</evidence>
<name>A0AA38MBH7_9CUCU</name>
<evidence type="ECO:0000313" key="19">
    <source>
        <dbReference type="EMBL" id="KAJ3649732.1"/>
    </source>
</evidence>
<organism evidence="19 20">
    <name type="scientific">Zophobas morio</name>
    <dbReference type="NCBI Taxonomy" id="2755281"/>
    <lineage>
        <taxon>Eukaryota</taxon>
        <taxon>Metazoa</taxon>
        <taxon>Ecdysozoa</taxon>
        <taxon>Arthropoda</taxon>
        <taxon>Hexapoda</taxon>
        <taxon>Insecta</taxon>
        <taxon>Pterygota</taxon>
        <taxon>Neoptera</taxon>
        <taxon>Endopterygota</taxon>
        <taxon>Coleoptera</taxon>
        <taxon>Polyphaga</taxon>
        <taxon>Cucujiformia</taxon>
        <taxon>Tenebrionidae</taxon>
        <taxon>Zophobas</taxon>
    </lineage>
</organism>
<dbReference type="InterPro" id="IPR053973">
    <property type="entry name" value="ERMP1-like_C"/>
</dbReference>
<feature type="transmembrane region" description="Helical" evidence="15">
    <location>
        <begin position="512"/>
        <end position="529"/>
    </location>
</feature>
<dbReference type="Pfam" id="PF04389">
    <property type="entry name" value="Peptidase_M28"/>
    <property type="match status" value="1"/>
</dbReference>
<evidence type="ECO:0000256" key="7">
    <source>
        <dbReference type="ARBA" id="ARBA00022801"/>
    </source>
</evidence>
<feature type="transmembrane region" description="Helical" evidence="15">
    <location>
        <begin position="378"/>
        <end position="398"/>
    </location>
</feature>
<accession>A0AA38MBH7</accession>
<feature type="transmembrane region" description="Helical" evidence="15">
    <location>
        <begin position="608"/>
        <end position="630"/>
    </location>
</feature>
<dbReference type="SUPFAM" id="SSF53187">
    <property type="entry name" value="Zn-dependent exopeptidases"/>
    <property type="match status" value="1"/>
</dbReference>
<dbReference type="PANTHER" id="PTHR12147">
    <property type="entry name" value="METALLOPEPTIDASE M28 FAMILY MEMBER"/>
    <property type="match status" value="1"/>
</dbReference>
<keyword evidence="12 15" id="KW-0472">Membrane</keyword>
<dbReference type="CDD" id="cd03875">
    <property type="entry name" value="M28_Fxna_like"/>
    <property type="match status" value="1"/>
</dbReference>
<dbReference type="InterPro" id="IPR007484">
    <property type="entry name" value="Peptidase_M28"/>
</dbReference>
<dbReference type="Pfam" id="PF22249">
    <property type="entry name" value="ERMP1-TM"/>
    <property type="match status" value="1"/>
</dbReference>
<dbReference type="FunFam" id="3.40.630.10:FF:000008">
    <property type="entry name" value="Endoplasmic reticulum metallopeptidase 1"/>
    <property type="match status" value="1"/>
</dbReference>
<dbReference type="InterPro" id="IPR045175">
    <property type="entry name" value="M28_fam"/>
</dbReference>
<feature type="transmembrane region" description="Helical" evidence="15">
    <location>
        <begin position="579"/>
        <end position="601"/>
    </location>
</feature>
<dbReference type="EMBL" id="JALNTZ010000006">
    <property type="protein sequence ID" value="KAJ3649732.1"/>
    <property type="molecule type" value="Genomic_DNA"/>
</dbReference>
<keyword evidence="6" id="KW-0479">Metal-binding</keyword>
<dbReference type="GO" id="GO:0005789">
    <property type="term" value="C:endoplasmic reticulum membrane"/>
    <property type="evidence" value="ECO:0007669"/>
    <property type="project" value="UniProtKB-SubCell"/>
</dbReference>
<dbReference type="GO" id="GO:0008235">
    <property type="term" value="F:metalloexopeptidase activity"/>
    <property type="evidence" value="ECO:0007669"/>
    <property type="project" value="InterPro"/>
</dbReference>
<feature type="transmembrane region" description="Helical" evidence="15">
    <location>
        <begin position="541"/>
        <end position="567"/>
    </location>
</feature>
<keyword evidence="8" id="KW-0256">Endoplasmic reticulum</keyword>
<keyword evidence="10 15" id="KW-1133">Transmembrane helix</keyword>
<keyword evidence="7" id="KW-0378">Hydrolase</keyword>
<keyword evidence="13" id="KW-0325">Glycoprotein</keyword>
<dbReference type="Gene3D" id="3.40.630.10">
    <property type="entry name" value="Zn peptidases"/>
    <property type="match status" value="1"/>
</dbReference>
<dbReference type="InterPro" id="IPR053974">
    <property type="entry name" value="ERMP1_1-A_TM"/>
</dbReference>
<evidence type="ECO:0000256" key="13">
    <source>
        <dbReference type="ARBA" id="ARBA00023180"/>
    </source>
</evidence>
<evidence type="ECO:0000256" key="11">
    <source>
        <dbReference type="ARBA" id="ARBA00023049"/>
    </source>
</evidence>
<gene>
    <name evidence="19" type="ORF">Zmor_021456</name>
</gene>
<evidence type="ECO:0000256" key="14">
    <source>
        <dbReference type="ARBA" id="ARBA00078796"/>
    </source>
</evidence>
<evidence type="ECO:0000256" key="9">
    <source>
        <dbReference type="ARBA" id="ARBA00022833"/>
    </source>
</evidence>
<dbReference type="GO" id="GO:0046872">
    <property type="term" value="F:metal ion binding"/>
    <property type="evidence" value="ECO:0007669"/>
    <property type="project" value="UniProtKB-KW"/>
</dbReference>
<keyword evidence="20" id="KW-1185">Reference proteome</keyword>
<dbReference type="Proteomes" id="UP001168821">
    <property type="component" value="Unassembled WGS sequence"/>
</dbReference>
<dbReference type="Pfam" id="PF22248">
    <property type="entry name" value="ERMP1_C"/>
    <property type="match status" value="1"/>
</dbReference>
<evidence type="ECO:0000256" key="12">
    <source>
        <dbReference type="ARBA" id="ARBA00023136"/>
    </source>
</evidence>
<proteinExistence type="inferred from homology"/>
<keyword evidence="11" id="KW-0482">Metalloprotease</keyword>
<dbReference type="PANTHER" id="PTHR12147:SF22">
    <property type="entry name" value="ENDOPLASMIC RETICULUM METALLOPEPTIDASE 1"/>
    <property type="match status" value="1"/>
</dbReference>
<feature type="transmembrane region" description="Helical" evidence="15">
    <location>
        <begin position="410"/>
        <end position="438"/>
    </location>
</feature>
<feature type="transmembrane region" description="Helical" evidence="15">
    <location>
        <begin position="28"/>
        <end position="50"/>
    </location>
</feature>
<evidence type="ECO:0000259" key="17">
    <source>
        <dbReference type="Pfam" id="PF22248"/>
    </source>
</evidence>
<keyword evidence="9" id="KW-0862">Zinc</keyword>
<evidence type="ECO:0000313" key="20">
    <source>
        <dbReference type="Proteomes" id="UP001168821"/>
    </source>
</evidence>
<comment type="similarity">
    <text evidence="3">Belongs to the peptidase M28 family.</text>
</comment>
<dbReference type="InterPro" id="IPR048024">
    <property type="entry name" value="Fxna-like_M28_dom"/>
</dbReference>
<evidence type="ECO:0000259" key="16">
    <source>
        <dbReference type="Pfam" id="PF04389"/>
    </source>
</evidence>
<reference evidence="19" key="1">
    <citation type="journal article" date="2023" name="G3 (Bethesda)">
        <title>Whole genome assemblies of Zophobas morio and Tenebrio molitor.</title>
        <authorList>
            <person name="Kaur S."/>
            <person name="Stinson S.A."/>
            <person name="diCenzo G.C."/>
        </authorList>
    </citation>
    <scope>NUCLEOTIDE SEQUENCE</scope>
    <source>
        <strain evidence="19">QUZm001</strain>
    </source>
</reference>
<feature type="transmembrane region" description="Helical" evidence="15">
    <location>
        <begin position="450"/>
        <end position="468"/>
    </location>
</feature>
<comment type="cofactor">
    <cofactor evidence="1">
        <name>Zn(2+)</name>
        <dbReference type="ChEBI" id="CHEBI:29105"/>
    </cofactor>
</comment>
<feature type="domain" description="Peptidase M28" evidence="16">
    <location>
        <begin position="149"/>
        <end position="341"/>
    </location>
</feature>
<keyword evidence="4" id="KW-0645">Protease</keyword>
<feature type="domain" description="Endoplasmic reticulum metallopeptidase 1/1-A TM" evidence="18">
    <location>
        <begin position="410"/>
        <end position="624"/>
    </location>
</feature>
<keyword evidence="5 15" id="KW-0812">Transmembrane</keyword>
<evidence type="ECO:0000256" key="15">
    <source>
        <dbReference type="SAM" id="Phobius"/>
    </source>
</evidence>
<feature type="domain" description="Endoplasmic reticulum metallopeptidase 1-like C-terminal" evidence="17">
    <location>
        <begin position="639"/>
        <end position="867"/>
    </location>
</feature>